<keyword evidence="1" id="KW-0472">Membrane</keyword>
<protein>
    <submittedName>
        <fullName evidence="2">Uncharacterized protein</fullName>
    </submittedName>
</protein>
<keyword evidence="1" id="KW-1133">Transmembrane helix</keyword>
<dbReference type="Proteomes" id="UP000663832">
    <property type="component" value="Unassembled WGS sequence"/>
</dbReference>
<keyword evidence="3" id="KW-1185">Reference proteome</keyword>
<evidence type="ECO:0000313" key="3">
    <source>
        <dbReference type="Proteomes" id="UP000663832"/>
    </source>
</evidence>
<sequence length="101" mass="11416">MDTQSEWNQLVFDTNKPAKWWHQRRAKIIGISFVIFVALTISVVLILEFSIWSPKNSYSTTTTTAQPSVWRSTGNMNTRREGHVAILLKNGKVLVTGGSDH</sequence>
<feature type="non-terminal residue" evidence="2">
    <location>
        <position position="1"/>
    </location>
</feature>
<dbReference type="AlphaFoldDB" id="A0A815DIC4"/>
<comment type="caution">
    <text evidence="2">The sequence shown here is derived from an EMBL/GenBank/DDBJ whole genome shotgun (WGS) entry which is preliminary data.</text>
</comment>
<organism evidence="2 3">
    <name type="scientific">Adineta steineri</name>
    <dbReference type="NCBI Taxonomy" id="433720"/>
    <lineage>
        <taxon>Eukaryota</taxon>
        <taxon>Metazoa</taxon>
        <taxon>Spiralia</taxon>
        <taxon>Gnathifera</taxon>
        <taxon>Rotifera</taxon>
        <taxon>Eurotatoria</taxon>
        <taxon>Bdelloidea</taxon>
        <taxon>Adinetida</taxon>
        <taxon>Adinetidae</taxon>
        <taxon>Adineta</taxon>
    </lineage>
</organism>
<gene>
    <name evidence="2" type="ORF">QVE165_LOCUS30861</name>
</gene>
<accession>A0A815DIC4</accession>
<dbReference type="OrthoDB" id="8185403at2759"/>
<evidence type="ECO:0000313" key="2">
    <source>
        <dbReference type="EMBL" id="CAF1294027.1"/>
    </source>
</evidence>
<dbReference type="Gene3D" id="2.130.10.80">
    <property type="entry name" value="Galactose oxidase/kelch, beta-propeller"/>
    <property type="match status" value="1"/>
</dbReference>
<keyword evidence="1" id="KW-0812">Transmembrane</keyword>
<name>A0A815DIC4_9BILA</name>
<dbReference type="SUPFAM" id="SSF50965">
    <property type="entry name" value="Galactose oxidase, central domain"/>
    <property type="match status" value="1"/>
</dbReference>
<feature type="transmembrane region" description="Helical" evidence="1">
    <location>
        <begin position="28"/>
        <end position="52"/>
    </location>
</feature>
<evidence type="ECO:0000256" key="1">
    <source>
        <dbReference type="SAM" id="Phobius"/>
    </source>
</evidence>
<dbReference type="EMBL" id="CAJNOM010000260">
    <property type="protein sequence ID" value="CAF1294027.1"/>
    <property type="molecule type" value="Genomic_DNA"/>
</dbReference>
<dbReference type="InterPro" id="IPR037293">
    <property type="entry name" value="Gal_Oxidase_central_sf"/>
</dbReference>
<reference evidence="2" key="1">
    <citation type="submission" date="2021-02" db="EMBL/GenBank/DDBJ databases">
        <authorList>
            <person name="Nowell W R."/>
        </authorList>
    </citation>
    <scope>NUCLEOTIDE SEQUENCE</scope>
</reference>
<dbReference type="InterPro" id="IPR011043">
    <property type="entry name" value="Gal_Oxase/kelch_b-propeller"/>
</dbReference>
<proteinExistence type="predicted"/>